<proteinExistence type="predicted"/>
<keyword evidence="4" id="KW-1185">Reference proteome</keyword>
<reference evidence="2" key="2">
    <citation type="submission" date="2020-01" db="EMBL/GenBank/DDBJ databases">
        <authorList>
            <person name="Hornung B."/>
        </authorList>
    </citation>
    <scope>NUCLEOTIDE SEQUENCE</scope>
    <source>
        <strain evidence="2">PacBioINE</strain>
    </source>
</reference>
<dbReference type="PANTHER" id="PTHR13847">
    <property type="entry name" value="SARCOSINE DEHYDROGENASE-RELATED"/>
    <property type="match status" value="1"/>
</dbReference>
<evidence type="ECO:0000313" key="3">
    <source>
        <dbReference type="EMBL" id="CEJ06918.1"/>
    </source>
</evidence>
<organism evidence="2">
    <name type="scientific">Acididesulfobacillus acetoxydans</name>
    <dbReference type="NCBI Taxonomy" id="1561005"/>
    <lineage>
        <taxon>Bacteria</taxon>
        <taxon>Bacillati</taxon>
        <taxon>Bacillota</taxon>
        <taxon>Clostridia</taxon>
        <taxon>Eubacteriales</taxon>
        <taxon>Peptococcaceae</taxon>
        <taxon>Acididesulfobacillus</taxon>
    </lineage>
</organism>
<dbReference type="KEGG" id="aacx:DEACI_1697"/>
<evidence type="ECO:0000313" key="4">
    <source>
        <dbReference type="Proteomes" id="UP001071230"/>
    </source>
</evidence>
<dbReference type="Pfam" id="PF01266">
    <property type="entry name" value="DAO"/>
    <property type="match status" value="1"/>
</dbReference>
<evidence type="ECO:0000259" key="1">
    <source>
        <dbReference type="Pfam" id="PF01266"/>
    </source>
</evidence>
<dbReference type="RefSeq" id="WP_240984619.1">
    <property type="nucleotide sequence ID" value="NZ_CDGJ01000036.1"/>
</dbReference>
<feature type="domain" description="FAD dependent oxidoreductase" evidence="1">
    <location>
        <begin position="6"/>
        <end position="374"/>
    </location>
</feature>
<dbReference type="GO" id="GO:0005737">
    <property type="term" value="C:cytoplasm"/>
    <property type="evidence" value="ECO:0007669"/>
    <property type="project" value="TreeGrafter"/>
</dbReference>
<gene>
    <name evidence="3" type="ORF">DEACI_1372</name>
    <name evidence="2" type="ORF">DEACI_1697</name>
</gene>
<dbReference type="Proteomes" id="UP001071230">
    <property type="component" value="Unassembled WGS sequence"/>
</dbReference>
<keyword evidence="2" id="KW-0560">Oxidoreductase</keyword>
<protein>
    <submittedName>
        <fullName evidence="2">FAD dependent oxidoreductase</fullName>
        <ecNumber evidence="2">1.-.-.-</ecNumber>
    </submittedName>
    <submittedName>
        <fullName evidence="3">Oleate hydratase</fullName>
    </submittedName>
</protein>
<dbReference type="InterPro" id="IPR036188">
    <property type="entry name" value="FAD/NAD-bd_sf"/>
</dbReference>
<sequence length="395" mass="43384">MKETWDVVVVGAGMVGLAVAYELSRRNLRVALLDKGGLGQGASAANCGLVLASDAEPGLSRDLTLEGFRLLSTLSARLGYDFEFEQKTFLQALISETELAEAEEMLNGPLSKPLHFRLLTPEESRRYEPYLDTKDALAVFHSLQAVVNPLQLLFAYYRAARRQGVTWFPKTEVRGFSDYGNAQVAVQTERGEFKARKVIVAAGAWSAKLLSPLPVELPMAFIQGEAMVTEALPSLLSCCTGLFTSDRIDLEKALGADLLAGKQSGLEETSCLELDVRQMQGGNLLIGQKTDYNSAYRDTVSWNGMGLMAGQVLRWFPTLRAVRVLRTWVSPVAFTPDHQPLLGPLPHFENIFLATGFKSTIVLTPIVAELAADWACDANMPYDLGEFRPARFGEE</sequence>
<dbReference type="InterPro" id="IPR006076">
    <property type="entry name" value="FAD-dep_OxRdtase"/>
</dbReference>
<evidence type="ECO:0000313" key="2">
    <source>
        <dbReference type="EMBL" id="CAA7601044.1"/>
    </source>
</evidence>
<dbReference type="Proteomes" id="UP000836597">
    <property type="component" value="Chromosome"/>
</dbReference>
<dbReference type="Gene3D" id="3.50.50.60">
    <property type="entry name" value="FAD/NAD(P)-binding domain"/>
    <property type="match status" value="1"/>
</dbReference>
<dbReference type="Gene3D" id="3.30.9.10">
    <property type="entry name" value="D-Amino Acid Oxidase, subunit A, domain 2"/>
    <property type="match status" value="1"/>
</dbReference>
<dbReference type="EC" id="1.-.-.-" evidence="2"/>
<accession>A0A8S0WN50</accession>
<dbReference type="EMBL" id="LR746496">
    <property type="protein sequence ID" value="CAA7601044.1"/>
    <property type="molecule type" value="Genomic_DNA"/>
</dbReference>
<reference evidence="3" key="1">
    <citation type="submission" date="2014-11" db="EMBL/GenBank/DDBJ databases">
        <authorList>
            <person name="Hornung B.V."/>
        </authorList>
    </citation>
    <scope>NUCLEOTIDE SEQUENCE</scope>
    <source>
        <strain evidence="3">INE</strain>
    </source>
</reference>
<dbReference type="EMBL" id="CDGJ01000036">
    <property type="protein sequence ID" value="CEJ06918.1"/>
    <property type="molecule type" value="Genomic_DNA"/>
</dbReference>
<dbReference type="SUPFAM" id="SSF51905">
    <property type="entry name" value="FAD/NAD(P)-binding domain"/>
    <property type="match status" value="1"/>
</dbReference>
<dbReference type="AlphaFoldDB" id="A0A8S0WN50"/>
<dbReference type="GO" id="GO:0016491">
    <property type="term" value="F:oxidoreductase activity"/>
    <property type="evidence" value="ECO:0007669"/>
    <property type="project" value="UniProtKB-KW"/>
</dbReference>
<name>A0A8S0WN50_9FIRM</name>